<sequence>SLERGVRKCLLYIIMRPSCAPGWFYYKSNCYGYFWKLKNWSEAELECQLYGNGAHLASLQNIKEANMVAKYIRGFQINQPVWIGLHDPQKRQQWQWIDGALYLYKSWSGESMGENMYCADISARNSKSSRAVPCLFLNHSPALYL</sequence>
<evidence type="ECO:0000256" key="3">
    <source>
        <dbReference type="ARBA" id="ARBA00022734"/>
    </source>
</evidence>
<evidence type="ECO:0000256" key="1">
    <source>
        <dbReference type="ARBA" id="ARBA00004613"/>
    </source>
</evidence>
<dbReference type="GO" id="GO:0005576">
    <property type="term" value="C:extracellular region"/>
    <property type="evidence" value="ECO:0007669"/>
    <property type="project" value="UniProtKB-SubCell"/>
</dbReference>
<keyword evidence="3" id="KW-0430">Lectin</keyword>
<dbReference type="FunFam" id="3.10.100.10:FF:000015">
    <property type="entry name" value="C-type lectin Cal"/>
    <property type="match status" value="1"/>
</dbReference>
<dbReference type="PROSITE" id="PS50041">
    <property type="entry name" value="C_TYPE_LECTIN_2"/>
    <property type="match status" value="1"/>
</dbReference>
<proteinExistence type="predicted"/>
<evidence type="ECO:0000256" key="4">
    <source>
        <dbReference type="ARBA" id="ARBA00023157"/>
    </source>
</evidence>
<keyword evidence="2" id="KW-0964">Secreted</keyword>
<dbReference type="InterPro" id="IPR016187">
    <property type="entry name" value="CTDL_fold"/>
</dbReference>
<protein>
    <submittedName>
        <fullName evidence="6">Regenerating islet-derived protein 4-like</fullName>
    </submittedName>
</protein>
<dbReference type="AlphaFoldDB" id="A0A8C0L832"/>
<evidence type="ECO:0000256" key="2">
    <source>
        <dbReference type="ARBA" id="ARBA00022525"/>
    </source>
</evidence>
<reference evidence="6" key="2">
    <citation type="submission" date="2025-09" db="UniProtKB">
        <authorList>
            <consortium name="Ensembl"/>
        </authorList>
    </citation>
    <scope>IDENTIFICATION</scope>
</reference>
<evidence type="ECO:0000313" key="7">
    <source>
        <dbReference type="Proteomes" id="UP000694391"/>
    </source>
</evidence>
<dbReference type="Ensembl" id="ENSCAFT00020030098.1">
    <property type="protein sequence ID" value="ENSCAFP00020026059.1"/>
    <property type="gene ID" value="ENSCAFG00020020458.1"/>
</dbReference>
<comment type="subcellular location">
    <subcellularLocation>
        <location evidence="1">Secreted</location>
    </subcellularLocation>
</comment>
<dbReference type="InterPro" id="IPR001304">
    <property type="entry name" value="C-type_lectin-like"/>
</dbReference>
<keyword evidence="7" id="KW-1185">Reference proteome</keyword>
<dbReference type="Pfam" id="PF00059">
    <property type="entry name" value="Lectin_C"/>
    <property type="match status" value="1"/>
</dbReference>
<evidence type="ECO:0000259" key="5">
    <source>
        <dbReference type="PROSITE" id="PS50041"/>
    </source>
</evidence>
<dbReference type="GO" id="GO:0030246">
    <property type="term" value="F:carbohydrate binding"/>
    <property type="evidence" value="ECO:0007669"/>
    <property type="project" value="UniProtKB-KW"/>
</dbReference>
<evidence type="ECO:0000313" key="6">
    <source>
        <dbReference type="Ensembl" id="ENSCAFP00020026059.1"/>
    </source>
</evidence>
<dbReference type="Gene3D" id="3.10.100.10">
    <property type="entry name" value="Mannose-Binding Protein A, subunit A"/>
    <property type="match status" value="1"/>
</dbReference>
<dbReference type="Proteomes" id="UP000694391">
    <property type="component" value="Unplaced"/>
</dbReference>
<dbReference type="SUPFAM" id="SSF56436">
    <property type="entry name" value="C-type lectin-like"/>
    <property type="match status" value="1"/>
</dbReference>
<name>A0A8C0L832_CANLU</name>
<dbReference type="PRINTS" id="PR01504">
    <property type="entry name" value="PNCREATITSAP"/>
</dbReference>
<dbReference type="GeneTree" id="ENSGT00940000161011"/>
<dbReference type="PANTHER" id="PTHR22803">
    <property type="entry name" value="MANNOSE, PHOSPHOLIPASE, LECTIN RECEPTOR RELATED"/>
    <property type="match status" value="1"/>
</dbReference>
<dbReference type="InterPro" id="IPR050111">
    <property type="entry name" value="C-type_lectin/snaclec_domain"/>
</dbReference>
<feature type="domain" description="C-type lectin" evidence="5">
    <location>
        <begin position="26"/>
        <end position="134"/>
    </location>
</feature>
<dbReference type="InterPro" id="IPR016186">
    <property type="entry name" value="C-type_lectin-like/link_sf"/>
</dbReference>
<keyword evidence="4" id="KW-1015">Disulfide bond</keyword>
<gene>
    <name evidence="6" type="primary">LOC112664101</name>
</gene>
<dbReference type="SMART" id="SM00034">
    <property type="entry name" value="CLECT"/>
    <property type="match status" value="1"/>
</dbReference>
<accession>A0A8C0L832</accession>
<organism evidence="6 7">
    <name type="scientific">Canis lupus dingo</name>
    <name type="common">dingo</name>
    <dbReference type="NCBI Taxonomy" id="286419"/>
    <lineage>
        <taxon>Eukaryota</taxon>
        <taxon>Metazoa</taxon>
        <taxon>Chordata</taxon>
        <taxon>Craniata</taxon>
        <taxon>Vertebrata</taxon>
        <taxon>Euteleostomi</taxon>
        <taxon>Mammalia</taxon>
        <taxon>Eutheria</taxon>
        <taxon>Laurasiatheria</taxon>
        <taxon>Carnivora</taxon>
        <taxon>Caniformia</taxon>
        <taxon>Canidae</taxon>
        <taxon>Canis</taxon>
    </lineage>
</organism>
<reference evidence="6" key="1">
    <citation type="submission" date="2025-08" db="UniProtKB">
        <authorList>
            <consortium name="Ensembl"/>
        </authorList>
    </citation>
    <scope>IDENTIFICATION</scope>
</reference>